<dbReference type="Proteomes" id="UP000265520">
    <property type="component" value="Unassembled WGS sequence"/>
</dbReference>
<evidence type="ECO:0000313" key="2">
    <source>
        <dbReference type="Proteomes" id="UP000265520"/>
    </source>
</evidence>
<dbReference type="AlphaFoldDB" id="A0A392U0S4"/>
<protein>
    <submittedName>
        <fullName evidence="1">F-box/kelch-repeat protein</fullName>
    </submittedName>
</protein>
<dbReference type="EMBL" id="LXQA010706909">
    <property type="protein sequence ID" value="MCI67011.1"/>
    <property type="molecule type" value="Genomic_DNA"/>
</dbReference>
<sequence>MMPKTTLLKLTVEGTLMKPSSLVVKAFDGSRRTVVGEVDLPILIGPQLFTITFQVMDINPTY</sequence>
<evidence type="ECO:0000313" key="1">
    <source>
        <dbReference type="EMBL" id="MCI67011.1"/>
    </source>
</evidence>
<comment type="caution">
    <text evidence="1">The sequence shown here is derived from an EMBL/GenBank/DDBJ whole genome shotgun (WGS) entry which is preliminary data.</text>
</comment>
<reference evidence="1 2" key="1">
    <citation type="journal article" date="2018" name="Front. Plant Sci.">
        <title>Red Clover (Trifolium pratense) and Zigzag Clover (T. medium) - A Picture of Genomic Similarities and Differences.</title>
        <authorList>
            <person name="Dluhosova J."/>
            <person name="Istvanek J."/>
            <person name="Nedelnik J."/>
            <person name="Repkova J."/>
        </authorList>
    </citation>
    <scope>NUCLEOTIDE SEQUENCE [LARGE SCALE GENOMIC DNA]</scope>
    <source>
        <strain evidence="2">cv. 10/8</strain>
        <tissue evidence="1">Leaf</tissue>
    </source>
</reference>
<keyword evidence="2" id="KW-1185">Reference proteome</keyword>
<accession>A0A392U0S4</accession>
<proteinExistence type="predicted"/>
<feature type="non-terminal residue" evidence="1">
    <location>
        <position position="62"/>
    </location>
</feature>
<name>A0A392U0S4_9FABA</name>
<organism evidence="1 2">
    <name type="scientific">Trifolium medium</name>
    <dbReference type="NCBI Taxonomy" id="97028"/>
    <lineage>
        <taxon>Eukaryota</taxon>
        <taxon>Viridiplantae</taxon>
        <taxon>Streptophyta</taxon>
        <taxon>Embryophyta</taxon>
        <taxon>Tracheophyta</taxon>
        <taxon>Spermatophyta</taxon>
        <taxon>Magnoliopsida</taxon>
        <taxon>eudicotyledons</taxon>
        <taxon>Gunneridae</taxon>
        <taxon>Pentapetalae</taxon>
        <taxon>rosids</taxon>
        <taxon>fabids</taxon>
        <taxon>Fabales</taxon>
        <taxon>Fabaceae</taxon>
        <taxon>Papilionoideae</taxon>
        <taxon>50 kb inversion clade</taxon>
        <taxon>NPAAA clade</taxon>
        <taxon>Hologalegina</taxon>
        <taxon>IRL clade</taxon>
        <taxon>Trifolieae</taxon>
        <taxon>Trifolium</taxon>
    </lineage>
</organism>